<accession>A0A642UE16</accession>
<dbReference type="OrthoDB" id="4084239at2759"/>
<feature type="region of interest" description="Disordered" evidence="1">
    <location>
        <begin position="622"/>
        <end position="641"/>
    </location>
</feature>
<dbReference type="InterPro" id="IPR036047">
    <property type="entry name" value="F-box-like_dom_sf"/>
</dbReference>
<dbReference type="EMBL" id="SWFT01000158">
    <property type="protein sequence ID" value="KAA8897352.1"/>
    <property type="molecule type" value="Genomic_DNA"/>
</dbReference>
<comment type="caution">
    <text evidence="3">The sequence shown here is derived from an EMBL/GenBank/DDBJ whole genome shotgun (WGS) entry which is preliminary data.</text>
</comment>
<reference evidence="3 4" key="1">
    <citation type="submission" date="2019-07" db="EMBL/GenBank/DDBJ databases">
        <title>Genome assembly of two rare yeast pathogens: Diutina rugosa and Trichomonascus ciferrii.</title>
        <authorList>
            <person name="Mixao V."/>
            <person name="Saus E."/>
            <person name="Hansen A."/>
            <person name="Lass-Flor C."/>
            <person name="Gabaldon T."/>
        </authorList>
    </citation>
    <scope>NUCLEOTIDE SEQUENCE [LARGE SCALE GENOMIC DNA]</scope>
    <source>
        <strain evidence="3 4">CBS 613</strain>
    </source>
</reference>
<protein>
    <recommendedName>
        <fullName evidence="2">F-box domain-containing protein</fullName>
    </recommendedName>
</protein>
<dbReference type="InterPro" id="IPR001810">
    <property type="entry name" value="F-box_dom"/>
</dbReference>
<organism evidence="3 4">
    <name type="scientific">Diutina rugosa</name>
    <name type="common">Yeast</name>
    <name type="synonym">Candida rugosa</name>
    <dbReference type="NCBI Taxonomy" id="5481"/>
    <lineage>
        <taxon>Eukaryota</taxon>
        <taxon>Fungi</taxon>
        <taxon>Dikarya</taxon>
        <taxon>Ascomycota</taxon>
        <taxon>Saccharomycotina</taxon>
        <taxon>Pichiomycetes</taxon>
        <taxon>Debaryomycetaceae</taxon>
        <taxon>Diutina</taxon>
    </lineage>
</organism>
<dbReference type="GeneID" id="54783980"/>
<name>A0A642UE16_DIURU</name>
<sequence>MAKSKRMVPILRSPLMEFIGGSDGVVSDIDDYRGDCRQSIAAGNSGYQSSPLLGLPQEVLALVCEYVDQFDLVNLQQCCHQLYPVARRRLYRRVTVALDGEFARRFDDSHHYIRECGIKSMDSAFIFSRANLRRFIASLHYSPELIQLVKIFVFDKCPDYDEDVKQIQGHLLDFFGKWSEAVEFLHITFMEYDQGLTKLQSFLRNENVRRHIFKLFVTDYNQVISPMVPPCLTNLLLMPEEESMFDLDLGRPQYQFMHSLFTLTVNTNHHQGIKVLRSLKLAHRDTRLQLKGFTLFHVHNDSSYFDHDGNESGDVRLDFATVTDKIDLTTLHRLHFKIDCFRHRAADCSCFAEFFRDLAAYSSSHGGLPNLENVEIENFSDSEWLRPHQLLEGMLTPIGEFLRTLVGVKRVFVDFATPGYKMFDNTDRMSSEFINKLNFKLVEAFFCSSFPRDSVITNNLRQLVLPDFLTSFVYYKPEFYSSWLHTCRCSGCAEVLDRIHRQFYPLKNFDEPIDHDSTFYLVIGYMLMKLQFDREVCTPIKEKVYQVDQYPIYKGMPYTLHHGFHDDDSCGCRSRPDLDQWVTTYIIHQLRPVIKYISHRFPKLDTVMVHGIYFHRQGDEMVPTHDSGQYPDDSGPDPCLD</sequence>
<feature type="domain" description="F-box" evidence="2">
    <location>
        <begin position="49"/>
        <end position="94"/>
    </location>
</feature>
<dbReference type="VEuPathDB" id="FungiDB:DIURU_005329"/>
<proteinExistence type="predicted"/>
<evidence type="ECO:0000256" key="1">
    <source>
        <dbReference type="SAM" id="MobiDB-lite"/>
    </source>
</evidence>
<dbReference type="Proteomes" id="UP000449547">
    <property type="component" value="Unassembled WGS sequence"/>
</dbReference>
<dbReference type="OMA" id="KYMDSAL"/>
<dbReference type="PROSITE" id="PS50181">
    <property type="entry name" value="FBOX"/>
    <property type="match status" value="1"/>
</dbReference>
<keyword evidence="4" id="KW-1185">Reference proteome</keyword>
<evidence type="ECO:0000313" key="4">
    <source>
        <dbReference type="Proteomes" id="UP000449547"/>
    </source>
</evidence>
<evidence type="ECO:0000313" key="3">
    <source>
        <dbReference type="EMBL" id="KAA8897352.1"/>
    </source>
</evidence>
<dbReference type="SUPFAM" id="SSF81383">
    <property type="entry name" value="F-box domain"/>
    <property type="match status" value="1"/>
</dbReference>
<dbReference type="Pfam" id="PF12937">
    <property type="entry name" value="F-box-like"/>
    <property type="match status" value="1"/>
</dbReference>
<dbReference type="AlphaFoldDB" id="A0A642UE16"/>
<gene>
    <name evidence="3" type="ORF">DIURU_005329</name>
</gene>
<evidence type="ECO:0000259" key="2">
    <source>
        <dbReference type="PROSITE" id="PS50181"/>
    </source>
</evidence>
<dbReference type="RefSeq" id="XP_034009953.1">
    <property type="nucleotide sequence ID" value="XM_034158299.1"/>
</dbReference>